<evidence type="ECO:0000313" key="2">
    <source>
        <dbReference type="Proteomes" id="UP000248014"/>
    </source>
</evidence>
<dbReference type="Proteomes" id="UP000248014">
    <property type="component" value="Unassembled WGS sequence"/>
</dbReference>
<accession>A0A2V3UNC9</accession>
<proteinExistence type="predicted"/>
<dbReference type="AlphaFoldDB" id="A0A2V3UNC9"/>
<gene>
    <name evidence="1" type="ORF">C7451_1235</name>
</gene>
<reference evidence="1 2" key="1">
    <citation type="submission" date="2018-05" db="EMBL/GenBank/DDBJ databases">
        <title>Genomic Encyclopedia of Type Strains, Phase IV (KMG-IV): sequencing the most valuable type-strain genomes for metagenomic binning, comparative biology and taxonomic classification.</title>
        <authorList>
            <person name="Goeker M."/>
        </authorList>
    </citation>
    <scope>NUCLEOTIDE SEQUENCE [LARGE SCALE GENOMIC DNA]</scope>
    <source>
        <strain evidence="1 2">DSM 3183</strain>
    </source>
</reference>
<protein>
    <submittedName>
        <fullName evidence="1">Uncharacterized protein</fullName>
    </submittedName>
</protein>
<dbReference type="EMBL" id="QJJM01000023">
    <property type="protein sequence ID" value="PXW67869.1"/>
    <property type="molecule type" value="Genomic_DNA"/>
</dbReference>
<name>A0A2V3UNC9_9SPHN</name>
<sequence length="93" mass="10517">MTGSVVIRHGHEIVDDRIVYDETPLSWDEADQKAGRRLDRRMSWAFINNELCKSISYTIRCSGCSECPGEDRGMGCSECGYHGVVRQSCWVEA</sequence>
<dbReference type="RefSeq" id="WP_146215422.1">
    <property type="nucleotide sequence ID" value="NZ_QJJM01000023.1"/>
</dbReference>
<dbReference type="OrthoDB" id="7275870at2"/>
<organism evidence="1 2">
    <name type="scientific">Blastomonas natatoria</name>
    <dbReference type="NCBI Taxonomy" id="34015"/>
    <lineage>
        <taxon>Bacteria</taxon>
        <taxon>Pseudomonadati</taxon>
        <taxon>Pseudomonadota</taxon>
        <taxon>Alphaproteobacteria</taxon>
        <taxon>Sphingomonadales</taxon>
        <taxon>Sphingomonadaceae</taxon>
        <taxon>Blastomonas</taxon>
    </lineage>
</organism>
<comment type="caution">
    <text evidence="1">The sequence shown here is derived from an EMBL/GenBank/DDBJ whole genome shotgun (WGS) entry which is preliminary data.</text>
</comment>
<evidence type="ECO:0000313" key="1">
    <source>
        <dbReference type="EMBL" id="PXW67869.1"/>
    </source>
</evidence>
<keyword evidence="2" id="KW-1185">Reference proteome</keyword>